<evidence type="ECO:0000313" key="5">
    <source>
        <dbReference type="Proteomes" id="UP000185494"/>
    </source>
</evidence>
<dbReference type="STRING" id="257708.RGI145_06180"/>
<dbReference type="PROSITE" id="PS51186">
    <property type="entry name" value="GNAT"/>
    <property type="match status" value="1"/>
</dbReference>
<dbReference type="EMBL" id="CP015583">
    <property type="protein sequence ID" value="APT56753.1"/>
    <property type="molecule type" value="Genomic_DNA"/>
</dbReference>
<evidence type="ECO:0000256" key="1">
    <source>
        <dbReference type="ARBA" id="ARBA00022679"/>
    </source>
</evidence>
<evidence type="ECO:0000313" key="4">
    <source>
        <dbReference type="EMBL" id="APT56753.1"/>
    </source>
</evidence>
<proteinExistence type="predicted"/>
<reference evidence="4 5" key="1">
    <citation type="submission" date="2016-05" db="EMBL/GenBank/DDBJ databases">
        <title>Complete Genome and Methylome Analysis of Psychrotrophic Bacterial Isolates from Antarctic Lake Untersee.</title>
        <authorList>
            <person name="Fomenkov A."/>
            <person name="Akimov V.N."/>
            <person name="Vasilyeva L.V."/>
            <person name="Andersen D."/>
            <person name="Vincze T."/>
            <person name="Roberts R.J."/>
        </authorList>
    </citation>
    <scope>NUCLEOTIDE SEQUENCE [LARGE SCALE GENOMIC DNA]</scope>
    <source>
        <strain evidence="4 5">U14-5</strain>
    </source>
</reference>
<feature type="domain" description="N-acetyltransferase" evidence="3">
    <location>
        <begin position="6"/>
        <end position="167"/>
    </location>
</feature>
<dbReference type="Proteomes" id="UP000185494">
    <property type="component" value="Chromosome 1"/>
</dbReference>
<dbReference type="GO" id="GO:0016747">
    <property type="term" value="F:acyltransferase activity, transferring groups other than amino-acyl groups"/>
    <property type="evidence" value="ECO:0007669"/>
    <property type="project" value="InterPro"/>
</dbReference>
<protein>
    <submittedName>
        <fullName evidence="4">GNAT family acetyltransferase</fullName>
    </submittedName>
</protein>
<dbReference type="Gene3D" id="3.40.630.30">
    <property type="match status" value="1"/>
</dbReference>
<evidence type="ECO:0000259" key="3">
    <source>
        <dbReference type="PROSITE" id="PS51186"/>
    </source>
</evidence>
<dbReference type="InterPro" id="IPR000182">
    <property type="entry name" value="GNAT_dom"/>
</dbReference>
<dbReference type="InterPro" id="IPR016181">
    <property type="entry name" value="Acyl_CoA_acyltransferase"/>
</dbReference>
<name>A0A1L7ADC2_9PROT</name>
<dbReference type="InterPro" id="IPR050832">
    <property type="entry name" value="Bact_Acetyltransf"/>
</dbReference>
<dbReference type="AlphaFoldDB" id="A0A1L7ADC2"/>
<accession>A0A1L7ADC2</accession>
<dbReference type="eggNOG" id="COG0456">
    <property type="taxonomic scope" value="Bacteria"/>
</dbReference>
<keyword evidence="1 4" id="KW-0808">Transferase</keyword>
<dbReference type="Pfam" id="PF00583">
    <property type="entry name" value="Acetyltransf_1"/>
    <property type="match status" value="1"/>
</dbReference>
<dbReference type="SUPFAM" id="SSF55729">
    <property type="entry name" value="Acyl-CoA N-acyltransferases (Nat)"/>
    <property type="match status" value="1"/>
</dbReference>
<dbReference type="PANTHER" id="PTHR43877">
    <property type="entry name" value="AMINOALKYLPHOSPHONATE N-ACETYLTRANSFERASE-RELATED-RELATED"/>
    <property type="match status" value="1"/>
</dbReference>
<sequence length="167" mass="17717">MTHAMLRFRDATAADLPAIVRLMADDGFGAQREAPAAHGADATLSAAYEQAFAAIAALPGWSVILAEDAEGEPVGCLQFMLLPHLSHQGGLRAQVESVRIASTHRGRGLGTALMRHAIGRARAAGCRLMQLTTHASRAEARRFYEQLGFSATHSGMKLSLDDPTPAS</sequence>
<keyword evidence="2" id="KW-0012">Acyltransferase</keyword>
<dbReference type="CDD" id="cd04301">
    <property type="entry name" value="NAT_SF"/>
    <property type="match status" value="1"/>
</dbReference>
<evidence type="ECO:0000256" key="2">
    <source>
        <dbReference type="ARBA" id="ARBA00023315"/>
    </source>
</evidence>
<gene>
    <name evidence="4" type="ORF">RGI145_06180</name>
</gene>
<organism evidence="4 5">
    <name type="scientific">Roseomonas gilardii</name>
    <dbReference type="NCBI Taxonomy" id="257708"/>
    <lineage>
        <taxon>Bacteria</taxon>
        <taxon>Pseudomonadati</taxon>
        <taxon>Pseudomonadota</taxon>
        <taxon>Alphaproteobacteria</taxon>
        <taxon>Acetobacterales</taxon>
        <taxon>Roseomonadaceae</taxon>
        <taxon>Roseomonas</taxon>
    </lineage>
</organism>
<dbReference type="PANTHER" id="PTHR43877:SF2">
    <property type="entry name" value="AMINOALKYLPHOSPHONATE N-ACETYLTRANSFERASE-RELATED"/>
    <property type="match status" value="1"/>
</dbReference>
<dbReference type="KEGG" id="rgi:RGI145_06180"/>